<dbReference type="EMBL" id="SZYD01000015">
    <property type="protein sequence ID" value="KAD3642251.1"/>
    <property type="molecule type" value="Genomic_DNA"/>
</dbReference>
<evidence type="ECO:0000256" key="1">
    <source>
        <dbReference type="SAM" id="MobiDB-lite"/>
    </source>
</evidence>
<sequence>MPQTPNGPKFALKLAKAASLRPDLRIYKLQSQQSLNIGIEQAMDHHHPRMLKAVSMMKQHAKPSPAALNQKFDPFQSSKRPVRRGSDPIHNRS</sequence>
<feature type="region of interest" description="Disordered" evidence="1">
    <location>
        <begin position="57"/>
        <end position="93"/>
    </location>
</feature>
<gene>
    <name evidence="2" type="ORF">E3N88_31475</name>
</gene>
<dbReference type="OrthoDB" id="1702020at2759"/>
<dbReference type="AlphaFoldDB" id="A0A5N6MPI9"/>
<evidence type="ECO:0000313" key="3">
    <source>
        <dbReference type="Proteomes" id="UP000326396"/>
    </source>
</evidence>
<comment type="caution">
    <text evidence="2">The sequence shown here is derived from an EMBL/GenBank/DDBJ whole genome shotgun (WGS) entry which is preliminary data.</text>
</comment>
<keyword evidence="3" id="KW-1185">Reference proteome</keyword>
<dbReference type="PANTHER" id="PTHR36726:SF4">
    <property type="entry name" value="CLAVATA3_ESR (CLE)-RELATED PROTEIN 45"/>
    <property type="match status" value="1"/>
</dbReference>
<dbReference type="PANTHER" id="PTHR36726">
    <property type="entry name" value="CLAVATA3/ESR (CLE)-RELATED PROTEIN 45"/>
    <property type="match status" value="1"/>
</dbReference>
<protein>
    <submittedName>
        <fullName evidence="2">Uncharacterized protein</fullName>
    </submittedName>
</protein>
<feature type="compositionally biased region" description="Basic and acidic residues" evidence="1">
    <location>
        <begin position="84"/>
        <end position="93"/>
    </location>
</feature>
<accession>A0A5N6MPI9</accession>
<dbReference type="Proteomes" id="UP000326396">
    <property type="component" value="Linkage Group LG5"/>
</dbReference>
<name>A0A5N6MPI9_9ASTR</name>
<organism evidence="2 3">
    <name type="scientific">Mikania micrantha</name>
    <name type="common">bitter vine</name>
    <dbReference type="NCBI Taxonomy" id="192012"/>
    <lineage>
        <taxon>Eukaryota</taxon>
        <taxon>Viridiplantae</taxon>
        <taxon>Streptophyta</taxon>
        <taxon>Embryophyta</taxon>
        <taxon>Tracheophyta</taxon>
        <taxon>Spermatophyta</taxon>
        <taxon>Magnoliopsida</taxon>
        <taxon>eudicotyledons</taxon>
        <taxon>Gunneridae</taxon>
        <taxon>Pentapetalae</taxon>
        <taxon>asterids</taxon>
        <taxon>campanulids</taxon>
        <taxon>Asterales</taxon>
        <taxon>Asteraceae</taxon>
        <taxon>Asteroideae</taxon>
        <taxon>Heliantheae alliance</taxon>
        <taxon>Eupatorieae</taxon>
        <taxon>Mikania</taxon>
    </lineage>
</organism>
<dbReference type="InterPro" id="IPR038821">
    <property type="entry name" value="CLE45-like"/>
</dbReference>
<evidence type="ECO:0000313" key="2">
    <source>
        <dbReference type="EMBL" id="KAD3642251.1"/>
    </source>
</evidence>
<proteinExistence type="predicted"/>
<reference evidence="2 3" key="1">
    <citation type="submission" date="2019-05" db="EMBL/GenBank/DDBJ databases">
        <title>Mikania micrantha, genome provides insights into the molecular mechanism of rapid growth.</title>
        <authorList>
            <person name="Liu B."/>
        </authorList>
    </citation>
    <scope>NUCLEOTIDE SEQUENCE [LARGE SCALE GENOMIC DNA]</scope>
    <source>
        <strain evidence="2">NLD-2019</strain>
        <tissue evidence="2">Leaf</tissue>
    </source>
</reference>